<dbReference type="SUPFAM" id="SSF57716">
    <property type="entry name" value="Glucocorticoid receptor-like (DNA-binding domain)"/>
    <property type="match status" value="1"/>
</dbReference>
<dbReference type="EMBL" id="HBUF01053242">
    <property type="protein sequence ID" value="CAG6622743.1"/>
    <property type="molecule type" value="Transcribed_RNA"/>
</dbReference>
<accession>A0A8D8YZ23</accession>
<dbReference type="EMBL" id="HBUF01401427">
    <property type="protein sequence ID" value="CAG6736979.1"/>
    <property type="molecule type" value="Transcribed_RNA"/>
</dbReference>
<dbReference type="EMBL" id="HBUF01401428">
    <property type="protein sequence ID" value="CAG6736981.1"/>
    <property type="molecule type" value="Transcribed_RNA"/>
</dbReference>
<dbReference type="PROSITE" id="PS50157">
    <property type="entry name" value="ZINC_FINGER_C2H2_2"/>
    <property type="match status" value="1"/>
</dbReference>
<evidence type="ECO:0000259" key="11">
    <source>
        <dbReference type="PROSITE" id="PS51915"/>
    </source>
</evidence>
<sequence length="787" mass="90037">MEDYLSCCRLCLSPGTPGVENLDLFGEICVRDSIPQKILCVLSILVHPQDSLPQQVCSKCFECVKTYFKFHRTSSLSTSHLLTFLEKDDDISKNVYANMLKNFQKKNYSHLDGNASYEVLLQEKFDEVKNSVYDVTSRFSNTKKNLNSLNSEVNRIYIDHCKNTRERLLNQSRITATKNVTDVSPLPCPTFHERYLLPSNETAEASKKALSKTTFNSAKHASDITEKTVPGRNNVPAKKGGFGQQVKKSEVDSKKGEIKIDSFTLFRCKLCLSAYPNKEENCRHEASVHKCIVKVNKYYGPADLHLEEDAQNQVKKLSWPFRKRRAPCVNQLISSQVVKTFPAKDVNPKILPLVNEGKRSLDINDLHILPEISTPPPKKIRIGPKSKIMRVKNDESLDLDNIPLSKLDLLKKKKEIIGPKTKKTSFIKATPTNSDISCSPHNVYFESQCKYCKCKLNSLSSKDFLKHLNIEQCNNITAYSCSLCREDFCNKQDMFDEHRRKCCMTNFFSQEDVCSKCCKLIKSPSLEDHLVNNHKTLFKCFMCPAEFNQKDCLTNHLQKCTFKPTIQKMFTCETCKTNFVSLKALKSHSLSNHTHHYINSDISLDFSNVLQGTGKNECNVLRYQKDNYIACNSKGSFVCGIKKCNKVLETIFELETHIQSHSKKVRKISKKRCKNKKKFTDDSYVSFYRMISICDDYIIKKTPVEPDVSVDEDFDIHSKDHFLLKLGLKKNTENHKVDNMGDLDYNIPSQDSQGIFELSDNKQLGWQSLEQKQPQSPVIVTLDSDED</sequence>
<dbReference type="Pfam" id="PF07776">
    <property type="entry name" value="zf-AD"/>
    <property type="match status" value="1"/>
</dbReference>
<reference evidence="12" key="1">
    <citation type="submission" date="2021-05" db="EMBL/GenBank/DDBJ databases">
        <authorList>
            <person name="Alioto T."/>
            <person name="Alioto T."/>
            <person name="Gomez Garrido J."/>
        </authorList>
    </citation>
    <scope>NUCLEOTIDE SEQUENCE</scope>
</reference>
<feature type="domain" description="ZAD" evidence="11">
    <location>
        <begin position="6"/>
        <end position="84"/>
    </location>
</feature>
<dbReference type="GO" id="GO:0008270">
    <property type="term" value="F:zinc ion binding"/>
    <property type="evidence" value="ECO:0007669"/>
    <property type="project" value="UniProtKB-UniRule"/>
</dbReference>
<evidence type="ECO:0000259" key="10">
    <source>
        <dbReference type="PROSITE" id="PS50157"/>
    </source>
</evidence>
<dbReference type="Gene3D" id="3.30.160.60">
    <property type="entry name" value="Classic Zinc Finger"/>
    <property type="match status" value="1"/>
</dbReference>
<evidence type="ECO:0000256" key="2">
    <source>
        <dbReference type="ARBA" id="ARBA00022723"/>
    </source>
</evidence>
<evidence type="ECO:0000256" key="8">
    <source>
        <dbReference type="PROSITE-ProRule" id="PRU01263"/>
    </source>
</evidence>
<feature type="binding site" evidence="8">
    <location>
        <position position="60"/>
    </location>
    <ligand>
        <name>Zn(2+)</name>
        <dbReference type="ChEBI" id="CHEBI:29105"/>
    </ligand>
</feature>
<dbReference type="Gene3D" id="3.40.1800.20">
    <property type="match status" value="1"/>
</dbReference>
<feature type="compositionally biased region" description="Polar residues" evidence="9">
    <location>
        <begin position="767"/>
        <end position="778"/>
    </location>
</feature>
<name>A0A8D8YZ23_9HEMI</name>
<dbReference type="SMART" id="SM00868">
    <property type="entry name" value="zf-AD"/>
    <property type="match status" value="1"/>
</dbReference>
<dbReference type="EMBL" id="HBUF01232694">
    <property type="protein sequence ID" value="CAG6674010.1"/>
    <property type="molecule type" value="Transcribed_RNA"/>
</dbReference>
<evidence type="ECO:0000313" key="12">
    <source>
        <dbReference type="EMBL" id="CAG6736981.1"/>
    </source>
</evidence>
<keyword evidence="4 7" id="KW-0863">Zinc-finger</keyword>
<evidence type="ECO:0000256" key="6">
    <source>
        <dbReference type="ARBA" id="ARBA00023242"/>
    </source>
</evidence>
<dbReference type="InterPro" id="IPR012934">
    <property type="entry name" value="Znf_AD"/>
</dbReference>
<evidence type="ECO:0000256" key="1">
    <source>
        <dbReference type="ARBA" id="ARBA00004123"/>
    </source>
</evidence>
<dbReference type="EMBL" id="HBUF01565715">
    <property type="protein sequence ID" value="CAG6764416.1"/>
    <property type="molecule type" value="Transcribed_RNA"/>
</dbReference>
<dbReference type="SMART" id="SM00355">
    <property type="entry name" value="ZnF_C2H2"/>
    <property type="match status" value="4"/>
</dbReference>
<dbReference type="PROSITE" id="PS51915">
    <property type="entry name" value="ZAD"/>
    <property type="match status" value="1"/>
</dbReference>
<evidence type="ECO:0000256" key="3">
    <source>
        <dbReference type="ARBA" id="ARBA00022737"/>
    </source>
</evidence>
<dbReference type="EMBL" id="HBUF01401429">
    <property type="protein sequence ID" value="CAG6736983.1"/>
    <property type="molecule type" value="Transcribed_RNA"/>
</dbReference>
<feature type="binding site" evidence="8">
    <location>
        <position position="8"/>
    </location>
    <ligand>
        <name>Zn(2+)</name>
        <dbReference type="ChEBI" id="CHEBI:29105"/>
    </ligand>
</feature>
<dbReference type="EMBL" id="HBUF01053241">
    <property type="protein sequence ID" value="CAG6622742.1"/>
    <property type="molecule type" value="Transcribed_RNA"/>
</dbReference>
<dbReference type="EMBL" id="HBUF01053243">
    <property type="protein sequence ID" value="CAG6622744.1"/>
    <property type="molecule type" value="Transcribed_RNA"/>
</dbReference>
<comment type="subcellular location">
    <subcellularLocation>
        <location evidence="1">Nucleus</location>
    </subcellularLocation>
</comment>
<evidence type="ECO:0000256" key="7">
    <source>
        <dbReference type="PROSITE-ProRule" id="PRU00042"/>
    </source>
</evidence>
<evidence type="ECO:0000256" key="5">
    <source>
        <dbReference type="ARBA" id="ARBA00022833"/>
    </source>
</evidence>
<feature type="domain" description="C2H2-type" evidence="10">
    <location>
        <begin position="570"/>
        <end position="598"/>
    </location>
</feature>
<feature type="binding site" evidence="8">
    <location>
        <position position="57"/>
    </location>
    <ligand>
        <name>Zn(2+)</name>
        <dbReference type="ChEBI" id="CHEBI:29105"/>
    </ligand>
</feature>
<evidence type="ECO:0000256" key="4">
    <source>
        <dbReference type="ARBA" id="ARBA00022771"/>
    </source>
</evidence>
<organism evidence="12">
    <name type="scientific">Cacopsylla melanoneura</name>
    <dbReference type="NCBI Taxonomy" id="428564"/>
    <lineage>
        <taxon>Eukaryota</taxon>
        <taxon>Metazoa</taxon>
        <taxon>Ecdysozoa</taxon>
        <taxon>Arthropoda</taxon>
        <taxon>Hexapoda</taxon>
        <taxon>Insecta</taxon>
        <taxon>Pterygota</taxon>
        <taxon>Neoptera</taxon>
        <taxon>Paraneoptera</taxon>
        <taxon>Hemiptera</taxon>
        <taxon>Sternorrhyncha</taxon>
        <taxon>Psylloidea</taxon>
        <taxon>Psyllidae</taxon>
        <taxon>Psyllinae</taxon>
        <taxon>Cacopsylla</taxon>
    </lineage>
</organism>
<dbReference type="GO" id="GO:0005634">
    <property type="term" value="C:nucleus"/>
    <property type="evidence" value="ECO:0007669"/>
    <property type="project" value="UniProtKB-SubCell"/>
</dbReference>
<proteinExistence type="predicted"/>
<evidence type="ECO:0000256" key="9">
    <source>
        <dbReference type="SAM" id="MobiDB-lite"/>
    </source>
</evidence>
<keyword evidence="5 8" id="KW-0862">Zinc</keyword>
<dbReference type="InterPro" id="IPR013087">
    <property type="entry name" value="Znf_C2H2_type"/>
</dbReference>
<feature type="region of interest" description="Disordered" evidence="9">
    <location>
        <begin position="220"/>
        <end position="248"/>
    </location>
</feature>
<keyword evidence="3" id="KW-0677">Repeat</keyword>
<keyword evidence="6" id="KW-0539">Nucleus</keyword>
<keyword evidence="2 8" id="KW-0479">Metal-binding</keyword>
<dbReference type="EMBL" id="HBUF01565716">
    <property type="protein sequence ID" value="CAG6764417.1"/>
    <property type="molecule type" value="Transcribed_RNA"/>
</dbReference>
<dbReference type="PROSITE" id="PS00028">
    <property type="entry name" value="ZINC_FINGER_C2H2_1"/>
    <property type="match status" value="3"/>
</dbReference>
<dbReference type="PANTHER" id="PTHR24406">
    <property type="entry name" value="TRANSCRIPTIONAL REPRESSOR CTCFL-RELATED"/>
    <property type="match status" value="1"/>
</dbReference>
<dbReference type="InterPro" id="IPR050888">
    <property type="entry name" value="ZnF_C2H2-type_TF"/>
</dbReference>
<feature type="binding site" evidence="8">
    <location>
        <position position="11"/>
    </location>
    <ligand>
        <name>Zn(2+)</name>
        <dbReference type="ChEBI" id="CHEBI:29105"/>
    </ligand>
</feature>
<feature type="region of interest" description="Disordered" evidence="9">
    <location>
        <begin position="767"/>
        <end position="787"/>
    </location>
</feature>
<dbReference type="EMBL" id="HBUF01232693">
    <property type="protein sequence ID" value="CAG6674009.1"/>
    <property type="molecule type" value="Transcribed_RNA"/>
</dbReference>
<dbReference type="AlphaFoldDB" id="A0A8D8YZ23"/>
<protein>
    <submittedName>
        <fullName evidence="12">Uncharacterized protein</fullName>
    </submittedName>
</protein>